<evidence type="ECO:0000256" key="6">
    <source>
        <dbReference type="ARBA" id="ARBA00022927"/>
    </source>
</evidence>
<evidence type="ECO:0000256" key="3">
    <source>
        <dbReference type="ARBA" id="ARBA00022490"/>
    </source>
</evidence>
<gene>
    <name evidence="10" type="primary">fliI</name>
    <name evidence="10" type="ORF">LEP1GSC125_3770</name>
</gene>
<keyword evidence="4" id="KW-0547">Nucleotide-binding</keyword>
<sequence>MIEKKFHEKIDVMSKYFLIMDRTETIRKSGKVIRVSGNVIYSEGPPDSKIGELMDVQKSGKEGYLQCEIVGFEGHVYTLMPLGPIEGVYPEAFVFSSGRKLAIPVGKELLGRVLNGVGRPIDKKGHIITKEERGPDNDVPNPLDRPIIRDILMTGVRAIDGILTIGRGQRVGIFSGSGVGKSSLLGMIARYTNADINVIALVGERGREVNEFIEIDLGKEGLQKSVVLAATSDAPKMEQVNCALLATSIAEYFRDQGKHVNLMMDSLTRFAQANREISASNHEPPITRGFSSSVFSKLAKLVERSGTSKSGGAITGFYTVLTEADEMEDPIADAVRGYIDGHIILNRKLAEKNHYPAIDVPASLSRVMARIAPENQNLRAGMIRELISVYNSAEELIRLNAYVSGSDPRVDLAIRKKDKIDRYLKQKIQERSTYSQAVQGLKEILEDDEQEKEEF</sequence>
<dbReference type="InterPro" id="IPR000194">
    <property type="entry name" value="ATPase_F1/V1/A1_a/bsu_nucl-bd"/>
</dbReference>
<proteinExistence type="predicted"/>
<reference evidence="10 11" key="1">
    <citation type="journal article" date="2014" name="Int. J. Syst. Evol. Microbiol.">
        <title>Leptospira mayottensis sp. nov., a pathogenic species of the genus Leptospira isolated from humans.</title>
        <authorList>
            <person name="Bourhy P."/>
            <person name="Collet L."/>
            <person name="Brisse S."/>
            <person name="Picardeau M."/>
        </authorList>
    </citation>
    <scope>NUCLEOTIDE SEQUENCE [LARGE SCALE GENOMIC DNA]</scope>
    <source>
        <strain evidence="10 11">200901122</strain>
    </source>
</reference>
<dbReference type="Gene3D" id="3.40.50.12240">
    <property type="match status" value="1"/>
</dbReference>
<dbReference type="InterPro" id="IPR022425">
    <property type="entry name" value="FliI_clade2"/>
</dbReference>
<dbReference type="RefSeq" id="WP_002761970.1">
    <property type="nucleotide sequence ID" value="NZ_AKWM02000026.1"/>
</dbReference>
<dbReference type="PANTHER" id="PTHR15184:SF9">
    <property type="entry name" value="SPI-1 TYPE 3 SECRETION SYSTEM ATPASE"/>
    <property type="match status" value="1"/>
</dbReference>
<dbReference type="InterPro" id="IPR003593">
    <property type="entry name" value="AAA+_ATPase"/>
</dbReference>
<keyword evidence="10" id="KW-0969">Cilium</keyword>
<dbReference type="GO" id="GO:0030254">
    <property type="term" value="P:protein secretion by the type III secretion system"/>
    <property type="evidence" value="ECO:0007669"/>
    <property type="project" value="InterPro"/>
</dbReference>
<feature type="domain" description="AAA+ ATPase" evidence="9">
    <location>
        <begin position="167"/>
        <end position="349"/>
    </location>
</feature>
<dbReference type="InterPro" id="IPR050053">
    <property type="entry name" value="ATPase_alpha/beta_chains"/>
</dbReference>
<comment type="subcellular location">
    <subcellularLocation>
        <location evidence="1">Cytoplasm</location>
    </subcellularLocation>
</comment>
<dbReference type="InterPro" id="IPR020003">
    <property type="entry name" value="ATPase_a/bsu_AS"/>
</dbReference>
<keyword evidence="2" id="KW-0813">Transport</keyword>
<dbReference type="InterPro" id="IPR005714">
    <property type="entry name" value="ATPase_T3SS_FliI/YscN"/>
</dbReference>
<comment type="catalytic activity">
    <reaction evidence="8">
        <text>ATP + H2O + cellular proteinSide 1 = ADP + phosphate + cellular proteinSide 2.</text>
        <dbReference type="EC" id="7.4.2.8"/>
    </reaction>
</comment>
<dbReference type="Proteomes" id="UP000001343">
    <property type="component" value="Unassembled WGS sequence"/>
</dbReference>
<evidence type="ECO:0000256" key="5">
    <source>
        <dbReference type="ARBA" id="ARBA00022840"/>
    </source>
</evidence>
<keyword evidence="10" id="KW-0378">Hydrolase</keyword>
<dbReference type="Pfam" id="PF00006">
    <property type="entry name" value="ATP-synt_ab"/>
    <property type="match status" value="1"/>
</dbReference>
<dbReference type="EC" id="3.6.3.14" evidence="10"/>
<dbReference type="EMBL" id="AKWM02000026">
    <property type="protein sequence ID" value="EKS00972.1"/>
    <property type="molecule type" value="Genomic_DNA"/>
</dbReference>
<dbReference type="AlphaFoldDB" id="A0AA87MPI9"/>
<dbReference type="SUPFAM" id="SSF52540">
    <property type="entry name" value="P-loop containing nucleoside triphosphate hydrolases"/>
    <property type="match status" value="1"/>
</dbReference>
<keyword evidence="6" id="KW-0653">Protein transport</keyword>
<evidence type="ECO:0000256" key="4">
    <source>
        <dbReference type="ARBA" id="ARBA00022741"/>
    </source>
</evidence>
<keyword evidence="10" id="KW-0966">Cell projection</keyword>
<evidence type="ECO:0000256" key="7">
    <source>
        <dbReference type="ARBA" id="ARBA00022967"/>
    </source>
</evidence>
<dbReference type="GO" id="GO:0008564">
    <property type="term" value="F:protein-exporting ATPase activity"/>
    <property type="evidence" value="ECO:0007669"/>
    <property type="project" value="UniProtKB-EC"/>
</dbReference>
<dbReference type="FunFam" id="3.40.50.12240:FF:000002">
    <property type="entry name" value="Flagellum-specific ATP synthase FliI"/>
    <property type="match status" value="1"/>
</dbReference>
<name>A0AA87MPI9_9LEPT</name>
<dbReference type="GO" id="GO:0005737">
    <property type="term" value="C:cytoplasm"/>
    <property type="evidence" value="ECO:0007669"/>
    <property type="project" value="UniProtKB-SubCell"/>
</dbReference>
<accession>A0AA87MPI9</accession>
<keyword evidence="7" id="KW-1278">Translocase</keyword>
<evidence type="ECO:0000256" key="2">
    <source>
        <dbReference type="ARBA" id="ARBA00022448"/>
    </source>
</evidence>
<dbReference type="GO" id="GO:0005524">
    <property type="term" value="F:ATP binding"/>
    <property type="evidence" value="ECO:0007669"/>
    <property type="project" value="UniProtKB-KW"/>
</dbReference>
<evidence type="ECO:0000313" key="10">
    <source>
        <dbReference type="EMBL" id="EKS00972.1"/>
    </source>
</evidence>
<comment type="caution">
    <text evidence="10">The sequence shown here is derived from an EMBL/GenBank/DDBJ whole genome shotgun (WGS) entry which is preliminary data.</text>
</comment>
<dbReference type="Pfam" id="PF18269">
    <property type="entry name" value="T3SS_ATPase_C"/>
    <property type="match status" value="1"/>
</dbReference>
<dbReference type="InterPro" id="IPR027417">
    <property type="entry name" value="P-loop_NTPase"/>
</dbReference>
<dbReference type="GO" id="GO:0030257">
    <property type="term" value="C:type III protein secretion system complex"/>
    <property type="evidence" value="ECO:0007669"/>
    <property type="project" value="InterPro"/>
</dbReference>
<dbReference type="NCBIfam" id="TIGR03497">
    <property type="entry name" value="FliI_clade2"/>
    <property type="match status" value="1"/>
</dbReference>
<evidence type="ECO:0000313" key="11">
    <source>
        <dbReference type="Proteomes" id="UP000001343"/>
    </source>
</evidence>
<dbReference type="GO" id="GO:0071973">
    <property type="term" value="P:bacterial-type flagellum-dependent cell motility"/>
    <property type="evidence" value="ECO:0007669"/>
    <property type="project" value="InterPro"/>
</dbReference>
<dbReference type="CDD" id="cd01136">
    <property type="entry name" value="ATPase_flagellum-secretory_path_III"/>
    <property type="match status" value="1"/>
</dbReference>
<keyword evidence="5" id="KW-0067">ATP-binding</keyword>
<evidence type="ECO:0000256" key="1">
    <source>
        <dbReference type="ARBA" id="ARBA00004496"/>
    </source>
</evidence>
<dbReference type="NCBIfam" id="TIGR01026">
    <property type="entry name" value="fliI_yscN"/>
    <property type="match status" value="1"/>
</dbReference>
<dbReference type="PANTHER" id="PTHR15184">
    <property type="entry name" value="ATP SYNTHASE"/>
    <property type="match status" value="1"/>
</dbReference>
<evidence type="ECO:0000256" key="8">
    <source>
        <dbReference type="ARBA" id="ARBA00034006"/>
    </source>
</evidence>
<organism evidence="10 11">
    <name type="scientific">Leptospira mayottensis 200901122</name>
    <dbReference type="NCBI Taxonomy" id="1193010"/>
    <lineage>
        <taxon>Bacteria</taxon>
        <taxon>Pseudomonadati</taxon>
        <taxon>Spirochaetota</taxon>
        <taxon>Spirochaetia</taxon>
        <taxon>Leptospirales</taxon>
        <taxon>Leptospiraceae</taxon>
        <taxon>Leptospira</taxon>
    </lineage>
</organism>
<dbReference type="InterPro" id="IPR040627">
    <property type="entry name" value="T3SS_ATPase_C"/>
</dbReference>
<dbReference type="GO" id="GO:0016887">
    <property type="term" value="F:ATP hydrolysis activity"/>
    <property type="evidence" value="ECO:0007669"/>
    <property type="project" value="InterPro"/>
</dbReference>
<dbReference type="PROSITE" id="PS00152">
    <property type="entry name" value="ATPASE_ALPHA_BETA"/>
    <property type="match status" value="1"/>
</dbReference>
<keyword evidence="3" id="KW-0963">Cytoplasm</keyword>
<dbReference type="SMART" id="SM00382">
    <property type="entry name" value="AAA"/>
    <property type="match status" value="1"/>
</dbReference>
<dbReference type="GO" id="GO:0044780">
    <property type="term" value="P:bacterial-type flagellum assembly"/>
    <property type="evidence" value="ECO:0007669"/>
    <property type="project" value="InterPro"/>
</dbReference>
<keyword evidence="10" id="KW-0282">Flagellum</keyword>
<evidence type="ECO:0000259" key="9">
    <source>
        <dbReference type="SMART" id="SM00382"/>
    </source>
</evidence>
<dbReference type="GO" id="GO:0046933">
    <property type="term" value="F:proton-transporting ATP synthase activity, rotational mechanism"/>
    <property type="evidence" value="ECO:0007669"/>
    <property type="project" value="TreeGrafter"/>
</dbReference>
<protein>
    <submittedName>
        <fullName evidence="10">Flagellar protein export ATPase FliI</fullName>
        <ecNumber evidence="10">3.6.3.14</ecNumber>
    </submittedName>
</protein>